<protein>
    <submittedName>
        <fullName evidence="1">Uncharacterized protein</fullName>
    </submittedName>
</protein>
<evidence type="ECO:0000313" key="2">
    <source>
        <dbReference type="Proteomes" id="UP001062846"/>
    </source>
</evidence>
<organism evidence="1 2">
    <name type="scientific">Rhododendron molle</name>
    <name type="common">Chinese azalea</name>
    <name type="synonym">Azalea mollis</name>
    <dbReference type="NCBI Taxonomy" id="49168"/>
    <lineage>
        <taxon>Eukaryota</taxon>
        <taxon>Viridiplantae</taxon>
        <taxon>Streptophyta</taxon>
        <taxon>Embryophyta</taxon>
        <taxon>Tracheophyta</taxon>
        <taxon>Spermatophyta</taxon>
        <taxon>Magnoliopsida</taxon>
        <taxon>eudicotyledons</taxon>
        <taxon>Gunneridae</taxon>
        <taxon>Pentapetalae</taxon>
        <taxon>asterids</taxon>
        <taxon>Ericales</taxon>
        <taxon>Ericaceae</taxon>
        <taxon>Ericoideae</taxon>
        <taxon>Rhodoreae</taxon>
        <taxon>Rhododendron</taxon>
    </lineage>
</organism>
<dbReference type="EMBL" id="CM046391">
    <property type="protein sequence ID" value="KAI8561320.1"/>
    <property type="molecule type" value="Genomic_DNA"/>
</dbReference>
<dbReference type="Proteomes" id="UP001062846">
    <property type="component" value="Chromosome 4"/>
</dbReference>
<evidence type="ECO:0000313" key="1">
    <source>
        <dbReference type="EMBL" id="KAI8561320.1"/>
    </source>
</evidence>
<keyword evidence="2" id="KW-1185">Reference proteome</keyword>
<sequence length="171" mass="19336">MDEIEQRIESRLTECFTTHLSSYNLRCLSTWSPGAQRLDSLTRLCRFPDAASGHRTVRESIGDYTTPLEQGHRTQARSPGLVEQFGRELYLQTPCIPKCDVGEGLFITSDPGVQIDTEQLGEDYCNVYVGESIMPHVLLERPRRGVEMVGDALSHYVLWNLCDVIEKEGDD</sequence>
<comment type="caution">
    <text evidence="1">The sequence shown here is derived from an EMBL/GenBank/DDBJ whole genome shotgun (WGS) entry which is preliminary data.</text>
</comment>
<proteinExistence type="predicted"/>
<accession>A0ACC0P6T5</accession>
<reference evidence="1" key="1">
    <citation type="submission" date="2022-02" db="EMBL/GenBank/DDBJ databases">
        <title>Plant Genome Project.</title>
        <authorList>
            <person name="Zhang R.-G."/>
        </authorList>
    </citation>
    <scope>NUCLEOTIDE SEQUENCE</scope>
    <source>
        <strain evidence="1">AT1</strain>
    </source>
</reference>
<name>A0ACC0P6T5_RHOML</name>
<gene>
    <name evidence="1" type="ORF">RHMOL_Rhmol04G0329700</name>
</gene>